<dbReference type="GO" id="GO:0016989">
    <property type="term" value="F:sigma factor antagonist activity"/>
    <property type="evidence" value="ECO:0007669"/>
    <property type="project" value="InterPro"/>
</dbReference>
<sequence>DRLRKDPALKKDWEAYHLIGDVLRGESAGSRDFVDRVMAKIDGEPVLFAPGVASAAAAGRSRGGWQALMAVAASVMGVAAVGIVAASLYSGEPRVAQMAEMKRSAPATPVLAQAQPRDRLPMRNVAADRNIEYVFAHQGLSGSGAMPGAVQYVRAVSSVVQDPAR</sequence>
<dbReference type="CDD" id="cd16328">
    <property type="entry name" value="RseA_N"/>
    <property type="match status" value="1"/>
</dbReference>
<dbReference type="Proteomes" id="UP000536534">
    <property type="component" value="Unassembled WGS sequence"/>
</dbReference>
<dbReference type="PANTHER" id="PTHR38104:SF1">
    <property type="entry name" value="ANTI-SIGMA-E FACTOR RSEA"/>
    <property type="match status" value="1"/>
</dbReference>
<evidence type="ECO:0000313" key="4">
    <source>
        <dbReference type="Proteomes" id="UP000536534"/>
    </source>
</evidence>
<keyword evidence="1" id="KW-1133">Transmembrane helix</keyword>
<keyword evidence="1" id="KW-0812">Transmembrane</keyword>
<dbReference type="PANTHER" id="PTHR38104">
    <property type="match status" value="1"/>
</dbReference>
<dbReference type="InterPro" id="IPR005572">
    <property type="entry name" value="Anti-sigma_E_RseA_N"/>
</dbReference>
<keyword evidence="1" id="KW-0472">Membrane</keyword>
<name>A0A7X7LWK5_9RHOO</name>
<dbReference type="Pfam" id="PF03872">
    <property type="entry name" value="RseA_N"/>
    <property type="match status" value="1"/>
</dbReference>
<organism evidence="3 4">
    <name type="scientific">Thauera phenolivorans</name>
    <dbReference type="NCBI Taxonomy" id="1792543"/>
    <lineage>
        <taxon>Bacteria</taxon>
        <taxon>Pseudomonadati</taxon>
        <taxon>Pseudomonadota</taxon>
        <taxon>Betaproteobacteria</taxon>
        <taxon>Rhodocyclales</taxon>
        <taxon>Zoogloeaceae</taxon>
        <taxon>Thauera</taxon>
    </lineage>
</organism>
<dbReference type="AlphaFoldDB" id="A0A7X7LWK5"/>
<reference evidence="3 4" key="1">
    <citation type="journal article" date="2020" name="Biotechnol. Biofuels">
        <title>New insights from the biogas microbiome by comprehensive genome-resolved metagenomics of nearly 1600 species originating from multiple anaerobic digesters.</title>
        <authorList>
            <person name="Campanaro S."/>
            <person name="Treu L."/>
            <person name="Rodriguez-R L.M."/>
            <person name="Kovalovszki A."/>
            <person name="Ziels R.M."/>
            <person name="Maus I."/>
            <person name="Zhu X."/>
            <person name="Kougias P.G."/>
            <person name="Basile A."/>
            <person name="Luo G."/>
            <person name="Schluter A."/>
            <person name="Konstantinidis K.T."/>
            <person name="Angelidaki I."/>
        </authorList>
    </citation>
    <scope>NUCLEOTIDE SEQUENCE [LARGE SCALE GENOMIC DNA]</scope>
    <source>
        <strain evidence="3">AS06rmzACSIP_256</strain>
    </source>
</reference>
<dbReference type="SUPFAM" id="SSF89069">
    <property type="entry name" value="N-terminal, cytoplasmic domain of anti-sigmaE factor RseA"/>
    <property type="match status" value="1"/>
</dbReference>
<evidence type="ECO:0000259" key="2">
    <source>
        <dbReference type="Pfam" id="PF03872"/>
    </source>
</evidence>
<feature type="transmembrane region" description="Helical" evidence="1">
    <location>
        <begin position="67"/>
        <end position="89"/>
    </location>
</feature>
<gene>
    <name evidence="3" type="ORF">GX576_09915</name>
</gene>
<feature type="domain" description="Anti sigma-E protein RseA N-terminal" evidence="2">
    <location>
        <begin position="2"/>
        <end position="53"/>
    </location>
</feature>
<dbReference type="InterPro" id="IPR052383">
    <property type="entry name" value="Anti-sigma-E_RseA-like"/>
</dbReference>
<accession>A0A7X7LWK5</accession>
<dbReference type="InterPro" id="IPR036147">
    <property type="entry name" value="Anti-sigma_E_RseA_N_sf"/>
</dbReference>
<evidence type="ECO:0000256" key="1">
    <source>
        <dbReference type="SAM" id="Phobius"/>
    </source>
</evidence>
<comment type="caution">
    <text evidence="3">The sequence shown here is derived from an EMBL/GenBank/DDBJ whole genome shotgun (WGS) entry which is preliminary data.</text>
</comment>
<dbReference type="Gene3D" id="1.10.10.880">
    <property type="entry name" value="Anti sigma-E protein RseA, N-terminal domain"/>
    <property type="match status" value="1"/>
</dbReference>
<proteinExistence type="predicted"/>
<feature type="non-terminal residue" evidence="3">
    <location>
        <position position="1"/>
    </location>
</feature>
<evidence type="ECO:0000313" key="3">
    <source>
        <dbReference type="EMBL" id="NLF54690.1"/>
    </source>
</evidence>
<protein>
    <submittedName>
        <fullName evidence="3">Sigma-E factor negative regulatory protein</fullName>
    </submittedName>
</protein>
<dbReference type="EMBL" id="JAAYYV010000253">
    <property type="protein sequence ID" value="NLF54690.1"/>
    <property type="molecule type" value="Genomic_DNA"/>
</dbReference>